<dbReference type="AlphaFoldDB" id="A0A835V9K9"/>
<proteinExistence type="predicted"/>
<dbReference type="OrthoDB" id="1906957at2759"/>
<protein>
    <submittedName>
        <fullName evidence="1">Uncharacterized protein</fullName>
    </submittedName>
</protein>
<dbReference type="GO" id="GO:0006355">
    <property type="term" value="P:regulation of DNA-templated transcription"/>
    <property type="evidence" value="ECO:0007669"/>
    <property type="project" value="InterPro"/>
</dbReference>
<dbReference type="InterPro" id="IPR038909">
    <property type="entry name" value="Effector_transcript"/>
</dbReference>
<dbReference type="Pfam" id="PF19239">
    <property type="entry name" value="GIY_YIG_domain"/>
    <property type="match status" value="1"/>
</dbReference>
<keyword evidence="2" id="KW-1185">Reference proteome</keyword>
<sequence length="340" mass="38568">MVSMKTEDGAAPNMVARLKREECSRTKHDKFFSKWEILIGPNDWEDHDSGKDGVERYRIHNLPSGSSCPGLYELGVTHTPTIGNHRLRKLDPEDVVVVYLGQADNVRTRLQEYGRSGSHLNDRNRIALTINYESSSQRERTALFRDVFSKGYSIVFRWTPVKSKNDAEKTEIDLLNVFDYAWNRRGNGSCRHADILAKLKQKSSTAGHSPLRRLQRMNLSFGKKMGINIDESLPFLEEVSPPHGLKAFLLPRVLKFSGSQLQFLRDTDKSFVEVTCGVAIGHGAVCRRKPLPGERGVPSTRERKLLEPVRLQAGCSPLLLEFFWKMDLPSTKESQTLNLC</sequence>
<dbReference type="EMBL" id="JADCNL010000003">
    <property type="protein sequence ID" value="KAG0488126.1"/>
    <property type="molecule type" value="Genomic_DNA"/>
</dbReference>
<dbReference type="PANTHER" id="PTHR35133:SF1">
    <property type="entry name" value="PROTEIN EFFECTOR OF TRANSCRIPTION 2-RELATED"/>
    <property type="match status" value="1"/>
</dbReference>
<organism evidence="1 2">
    <name type="scientific">Vanilla planifolia</name>
    <name type="common">Vanilla</name>
    <dbReference type="NCBI Taxonomy" id="51239"/>
    <lineage>
        <taxon>Eukaryota</taxon>
        <taxon>Viridiplantae</taxon>
        <taxon>Streptophyta</taxon>
        <taxon>Embryophyta</taxon>
        <taxon>Tracheophyta</taxon>
        <taxon>Spermatophyta</taxon>
        <taxon>Magnoliopsida</taxon>
        <taxon>Liliopsida</taxon>
        <taxon>Asparagales</taxon>
        <taxon>Orchidaceae</taxon>
        <taxon>Vanilloideae</taxon>
        <taxon>Vanilleae</taxon>
        <taxon>Vanilla</taxon>
    </lineage>
</organism>
<accession>A0A835V9K9</accession>
<dbReference type="GO" id="GO:0003677">
    <property type="term" value="F:DNA binding"/>
    <property type="evidence" value="ECO:0007669"/>
    <property type="project" value="InterPro"/>
</dbReference>
<comment type="caution">
    <text evidence="1">The sequence shown here is derived from an EMBL/GenBank/DDBJ whole genome shotgun (WGS) entry which is preliminary data.</text>
</comment>
<gene>
    <name evidence="1" type="ORF">HPP92_006937</name>
</gene>
<dbReference type="Proteomes" id="UP000636800">
    <property type="component" value="Chromosome 3"/>
</dbReference>
<reference evidence="1 2" key="1">
    <citation type="journal article" date="2020" name="Nat. Food">
        <title>A phased Vanilla planifolia genome enables genetic improvement of flavour and production.</title>
        <authorList>
            <person name="Hasing T."/>
            <person name="Tang H."/>
            <person name="Brym M."/>
            <person name="Khazi F."/>
            <person name="Huang T."/>
            <person name="Chambers A.H."/>
        </authorList>
    </citation>
    <scope>NUCLEOTIDE SEQUENCE [LARGE SCALE GENOMIC DNA]</scope>
    <source>
        <tissue evidence="1">Leaf</tissue>
    </source>
</reference>
<dbReference type="PANTHER" id="PTHR35133">
    <property type="entry name" value="PROTEIN EFFECTOR OF TRANSCRIPTION 2-RELATED"/>
    <property type="match status" value="1"/>
</dbReference>
<name>A0A835V9K9_VANPL</name>
<evidence type="ECO:0000313" key="2">
    <source>
        <dbReference type="Proteomes" id="UP000636800"/>
    </source>
</evidence>
<evidence type="ECO:0000313" key="1">
    <source>
        <dbReference type="EMBL" id="KAG0488126.1"/>
    </source>
</evidence>